<proteinExistence type="predicted"/>
<dbReference type="GO" id="GO:0030515">
    <property type="term" value="F:snoRNA binding"/>
    <property type="evidence" value="ECO:0007669"/>
    <property type="project" value="InterPro"/>
</dbReference>
<sequence>MKLRKRNKRCHQICVFPSRLKKHNTSKALSAATLLIDSKPSKGLRKFLRAYCDGESLAVADTKLGNAIKEKLARTLCKIDSQKAFWLTVFGSSFLLPLVTPSHQSNFYQFDPFIYAAFDQVDLSVFDVGIWEWILQLKVHGTNVPDKSIAFKLHGMLLLLGAYVKFVVVDVGKFVQSSLNRLGNLVATLRYYEDDKLIEFGY</sequence>
<dbReference type="GO" id="GO:0031428">
    <property type="term" value="C:box C/D methylation guide snoRNP complex"/>
    <property type="evidence" value="ECO:0007669"/>
    <property type="project" value="InterPro"/>
</dbReference>
<dbReference type="PANTHER" id="PTHR10894:SF1">
    <property type="entry name" value="NUCLEOLAR PROTEIN 58"/>
    <property type="match status" value="1"/>
</dbReference>
<accession>A0AAD8L769</accession>
<evidence type="ECO:0000313" key="1">
    <source>
        <dbReference type="EMBL" id="KAK1434318.1"/>
    </source>
</evidence>
<name>A0AAD8L769_TARER</name>
<dbReference type="PANTHER" id="PTHR10894">
    <property type="entry name" value="NUCLEOLAR PROTEIN 5 NUCLEOLAR PROTEIN NOP5 NOP58"/>
    <property type="match status" value="1"/>
</dbReference>
<dbReference type="AlphaFoldDB" id="A0AAD8L769"/>
<gene>
    <name evidence="1" type="ORF">QVD17_00055</name>
</gene>
<dbReference type="GO" id="GO:0032040">
    <property type="term" value="C:small-subunit processome"/>
    <property type="evidence" value="ECO:0007669"/>
    <property type="project" value="InterPro"/>
</dbReference>
<dbReference type="InterPro" id="IPR045056">
    <property type="entry name" value="Nop56/Nop58"/>
</dbReference>
<comment type="caution">
    <text evidence="1">The sequence shown here is derived from an EMBL/GenBank/DDBJ whole genome shotgun (WGS) entry which is preliminary data.</text>
</comment>
<reference evidence="1" key="1">
    <citation type="journal article" date="2023" name="bioRxiv">
        <title>Improved chromosome-level genome assembly for marigold (Tagetes erecta).</title>
        <authorList>
            <person name="Jiang F."/>
            <person name="Yuan L."/>
            <person name="Wang S."/>
            <person name="Wang H."/>
            <person name="Xu D."/>
            <person name="Wang A."/>
            <person name="Fan W."/>
        </authorList>
    </citation>
    <scope>NUCLEOTIDE SEQUENCE</scope>
    <source>
        <strain evidence="1">WSJ</strain>
        <tissue evidence="1">Leaf</tissue>
    </source>
</reference>
<evidence type="ECO:0000313" key="2">
    <source>
        <dbReference type="Proteomes" id="UP001229421"/>
    </source>
</evidence>
<protein>
    <submittedName>
        <fullName evidence="1">Uncharacterized protein</fullName>
    </submittedName>
</protein>
<organism evidence="1 2">
    <name type="scientific">Tagetes erecta</name>
    <name type="common">African marigold</name>
    <dbReference type="NCBI Taxonomy" id="13708"/>
    <lineage>
        <taxon>Eukaryota</taxon>
        <taxon>Viridiplantae</taxon>
        <taxon>Streptophyta</taxon>
        <taxon>Embryophyta</taxon>
        <taxon>Tracheophyta</taxon>
        <taxon>Spermatophyta</taxon>
        <taxon>Magnoliopsida</taxon>
        <taxon>eudicotyledons</taxon>
        <taxon>Gunneridae</taxon>
        <taxon>Pentapetalae</taxon>
        <taxon>asterids</taxon>
        <taxon>campanulids</taxon>
        <taxon>Asterales</taxon>
        <taxon>Asteraceae</taxon>
        <taxon>Asteroideae</taxon>
        <taxon>Heliantheae alliance</taxon>
        <taxon>Tageteae</taxon>
        <taxon>Tagetes</taxon>
    </lineage>
</organism>
<dbReference type="EMBL" id="JAUHHV010000001">
    <property type="protein sequence ID" value="KAK1434318.1"/>
    <property type="molecule type" value="Genomic_DNA"/>
</dbReference>
<dbReference type="Proteomes" id="UP001229421">
    <property type="component" value="Unassembled WGS sequence"/>
</dbReference>
<keyword evidence="2" id="KW-1185">Reference proteome</keyword>